<proteinExistence type="predicted"/>
<evidence type="ECO:0000313" key="3">
    <source>
        <dbReference type="EMBL" id="VEB93754.1"/>
    </source>
</evidence>
<evidence type="ECO:0000256" key="1">
    <source>
        <dbReference type="SAM" id="Phobius"/>
    </source>
</evidence>
<dbReference type="Proteomes" id="UP000270272">
    <property type="component" value="Chromosome"/>
</dbReference>
<name>A0A447USS7_CITKO</name>
<gene>
    <name evidence="3" type="primary">yjcC_4</name>
    <name evidence="3" type="ORF">NCTC11075_04650</name>
</gene>
<keyword evidence="1" id="KW-0812">Transmembrane</keyword>
<keyword evidence="1" id="KW-0472">Membrane</keyword>
<sequence length="136" mass="15383">MTTRHLVSLVTGVLILSVLAPVGLSLWLAHRQVEKKFIEELNVYSSRVALRADKVASQSKLALGQLNAFRGTPCSNAHLLTMRRISYSLRYIQEVLYLDQNMPVCSSLEQKKRPLRFPQTGKDHPGRLPHMAYLAK</sequence>
<organism evidence="3 4">
    <name type="scientific">Citrobacter koseri</name>
    <name type="common">Citrobacter diversus</name>
    <dbReference type="NCBI Taxonomy" id="545"/>
    <lineage>
        <taxon>Bacteria</taxon>
        <taxon>Pseudomonadati</taxon>
        <taxon>Pseudomonadota</taxon>
        <taxon>Gammaproteobacteria</taxon>
        <taxon>Enterobacterales</taxon>
        <taxon>Enterobacteriaceae</taxon>
        <taxon>Citrobacter</taxon>
    </lineage>
</organism>
<accession>A0A447USS7</accession>
<dbReference type="Pfam" id="PF12792">
    <property type="entry name" value="CSS-motif"/>
    <property type="match status" value="1"/>
</dbReference>
<dbReference type="EMBL" id="LR134204">
    <property type="protein sequence ID" value="VEB93754.1"/>
    <property type="molecule type" value="Genomic_DNA"/>
</dbReference>
<reference evidence="3 4" key="1">
    <citation type="submission" date="2018-12" db="EMBL/GenBank/DDBJ databases">
        <authorList>
            <consortium name="Pathogen Informatics"/>
        </authorList>
    </citation>
    <scope>NUCLEOTIDE SEQUENCE [LARGE SCALE GENOMIC DNA]</scope>
    <source>
        <strain evidence="3 4">NCTC11075</strain>
    </source>
</reference>
<feature type="domain" description="Putative cyclic diguanylate phosphodiesterase CSS motif-containing" evidence="2">
    <location>
        <begin position="38"/>
        <end position="123"/>
    </location>
</feature>
<keyword evidence="1" id="KW-1133">Transmembrane helix</keyword>
<feature type="transmembrane region" description="Helical" evidence="1">
    <location>
        <begin position="6"/>
        <end position="29"/>
    </location>
</feature>
<evidence type="ECO:0000313" key="4">
    <source>
        <dbReference type="Proteomes" id="UP000270272"/>
    </source>
</evidence>
<dbReference type="InterPro" id="IPR024744">
    <property type="entry name" value="CSS-motif_dom"/>
</dbReference>
<evidence type="ECO:0000259" key="2">
    <source>
        <dbReference type="Pfam" id="PF12792"/>
    </source>
</evidence>
<dbReference type="AlphaFoldDB" id="A0A447USS7"/>
<protein>
    <submittedName>
        <fullName evidence="3">Signal transduction protein</fullName>
    </submittedName>
</protein>